<proteinExistence type="predicted"/>
<dbReference type="AlphaFoldDB" id="A0A3G6XMP3"/>
<protein>
    <submittedName>
        <fullName evidence="1">Ribosomal protein L10</fullName>
    </submittedName>
</protein>
<evidence type="ECO:0000313" key="1">
    <source>
        <dbReference type="EMBL" id="AZB86830.1"/>
    </source>
</evidence>
<geneLocation type="mitochondrion" evidence="1"/>
<keyword evidence="1" id="KW-0687">Ribonucleoprotein</keyword>
<keyword evidence="1" id="KW-0496">Mitochondrion</keyword>
<dbReference type="GeneID" id="38574862"/>
<gene>
    <name evidence="1" type="primary">rpl10</name>
</gene>
<keyword evidence="1" id="KW-0689">Ribosomal protein</keyword>
<name>A0A3G6XMP3_9MARC</name>
<dbReference type="EMBL" id="MH705065">
    <property type="protein sequence ID" value="AZB86830.1"/>
    <property type="molecule type" value="Genomic_DNA"/>
</dbReference>
<sequence>MQRKFLRKKALSLRSSALRRAEDIEKQYPYILLFHRSGLTSRQWRQIKNILCTIKGKTLFKPKEIEENKNSLPNNRGGGHWIAQLASSAGPTCILYLTKKAPNNTWSQLLLPTAASYSQNLVLLYGQDVGATVLNHMDMEKATTLETTSVFQQLLGLMFLPGACFLFLVEQANGQKLSINKHG</sequence>
<organism evidence="1">
    <name type="scientific">Gymnomitrion concinnatum</name>
    <dbReference type="NCBI Taxonomy" id="209793"/>
    <lineage>
        <taxon>Eukaryota</taxon>
        <taxon>Viridiplantae</taxon>
        <taxon>Streptophyta</taxon>
        <taxon>Embryophyta</taxon>
        <taxon>Marchantiophyta</taxon>
        <taxon>Jungermanniopsida</taxon>
        <taxon>Jungermanniidae</taxon>
        <taxon>Jungermanniales</taxon>
        <taxon>Jungermanniineae</taxon>
        <taxon>Gymnomitriaceae</taxon>
        <taxon>Gymnomitrion</taxon>
    </lineage>
</organism>
<reference evidence="1" key="1">
    <citation type="submission" date="2018-07" db="EMBL/GenBank/DDBJ databases">
        <title>Sequencing of organellar genomes of Gymnomitrion concinnatum (Jungermanniales) revealed the first exception in the structure and gene order of evolutionary stable liverworts mitogenomes.</title>
        <authorList>
            <person name="Myszczynski K."/>
            <person name="Sawicki J."/>
        </authorList>
    </citation>
    <scope>NUCLEOTIDE SEQUENCE</scope>
</reference>
<dbReference type="GO" id="GO:0005840">
    <property type="term" value="C:ribosome"/>
    <property type="evidence" value="ECO:0007669"/>
    <property type="project" value="UniProtKB-KW"/>
</dbReference>
<accession>A0A3G6XMP3</accession>
<dbReference type="RefSeq" id="YP_009545087.1">
    <property type="nucleotide sequence ID" value="NC_040132.1"/>
</dbReference>